<feature type="transmembrane region" description="Helical" evidence="1">
    <location>
        <begin position="125"/>
        <end position="146"/>
    </location>
</feature>
<keyword evidence="1" id="KW-0812">Transmembrane</keyword>
<name>A0AAU7CJX5_9BACT</name>
<feature type="transmembrane region" description="Helical" evidence="1">
    <location>
        <begin position="44"/>
        <end position="63"/>
    </location>
</feature>
<feature type="transmembrane region" description="Helical" evidence="1">
    <location>
        <begin position="20"/>
        <end position="38"/>
    </location>
</feature>
<feature type="transmembrane region" description="Helical" evidence="1">
    <location>
        <begin position="84"/>
        <end position="105"/>
    </location>
</feature>
<feature type="transmembrane region" description="Helical" evidence="1">
    <location>
        <begin position="167"/>
        <end position="188"/>
    </location>
</feature>
<accession>A0AAU7CJX5</accession>
<dbReference type="RefSeq" id="WP_406698663.1">
    <property type="nucleotide sequence ID" value="NZ_CP155447.1"/>
</dbReference>
<keyword evidence="1" id="KW-1133">Transmembrane helix</keyword>
<dbReference type="EMBL" id="CP155447">
    <property type="protein sequence ID" value="XBH05812.1"/>
    <property type="molecule type" value="Genomic_DNA"/>
</dbReference>
<proteinExistence type="predicted"/>
<evidence type="ECO:0000313" key="2">
    <source>
        <dbReference type="EMBL" id="XBH05812.1"/>
    </source>
</evidence>
<sequence>MSDTTGDRLADRIQALLRSAVLLFCLAAILVGCYTLVLPTRWSTWGRSILLSGAGGLALMLGWPSRRADIRSRTADEIALMWGVLSMVLGIAAAMLIAYGVALQITEERVSPQTLIYRMTHPSQLVALLQFASPAACTGIIGLGIARRRGRAAGRVTMAKSAARFSTIGLGLAALIAATVAAAALYRWQVWG</sequence>
<keyword evidence="1" id="KW-0472">Membrane</keyword>
<evidence type="ECO:0000256" key="1">
    <source>
        <dbReference type="SAM" id="Phobius"/>
    </source>
</evidence>
<organism evidence="2">
    <name type="scientific">Singulisphaera sp. Ch08</name>
    <dbReference type="NCBI Taxonomy" id="3120278"/>
    <lineage>
        <taxon>Bacteria</taxon>
        <taxon>Pseudomonadati</taxon>
        <taxon>Planctomycetota</taxon>
        <taxon>Planctomycetia</taxon>
        <taxon>Isosphaerales</taxon>
        <taxon>Isosphaeraceae</taxon>
        <taxon>Singulisphaera</taxon>
    </lineage>
</organism>
<dbReference type="AlphaFoldDB" id="A0AAU7CJX5"/>
<protein>
    <submittedName>
        <fullName evidence="2">Uncharacterized protein</fullName>
    </submittedName>
</protein>
<reference evidence="2" key="1">
    <citation type="submission" date="2024-05" db="EMBL/GenBank/DDBJ databases">
        <title>Planctomycetes of the genus Singulisphaera possess chitinolytic capabilities.</title>
        <authorList>
            <person name="Ivanova A."/>
        </authorList>
    </citation>
    <scope>NUCLEOTIDE SEQUENCE</scope>
    <source>
        <strain evidence="2">Ch08T</strain>
    </source>
</reference>
<gene>
    <name evidence="2" type="ORF">V5E97_07225</name>
</gene>